<dbReference type="RefSeq" id="WP_184259861.1">
    <property type="nucleotide sequence ID" value="NZ_JACIIX010000001.1"/>
</dbReference>
<dbReference type="Pfam" id="PF03328">
    <property type="entry name" value="HpcH_HpaI"/>
    <property type="match status" value="1"/>
</dbReference>
<keyword evidence="4 6" id="KW-0460">Magnesium</keyword>
<protein>
    <submittedName>
        <fullName evidence="8">Citrate lyase subunit beta/citryl-CoA lyase</fullName>
        <ecNumber evidence="8">4.1.3.34</ecNumber>
    </submittedName>
</protein>
<feature type="binding site" evidence="5">
    <location>
        <position position="126"/>
    </location>
    <ligand>
        <name>substrate</name>
    </ligand>
</feature>
<keyword evidence="9" id="KW-1185">Reference proteome</keyword>
<gene>
    <name evidence="8" type="ORF">FHS48_000060</name>
</gene>
<feature type="binding site" evidence="6">
    <location>
        <position position="153"/>
    </location>
    <ligand>
        <name>Mg(2+)</name>
        <dbReference type="ChEBI" id="CHEBI:18420"/>
    </ligand>
</feature>
<dbReference type="PANTHER" id="PTHR32308">
    <property type="entry name" value="LYASE BETA SUBUNIT, PUTATIVE (AFU_ORTHOLOGUE AFUA_4G13030)-RELATED"/>
    <property type="match status" value="1"/>
</dbReference>
<accession>A0A7W9ZE94</accession>
<dbReference type="InterPro" id="IPR005000">
    <property type="entry name" value="Aldolase/citrate-lyase_domain"/>
</dbReference>
<keyword evidence="3 6" id="KW-0479">Metal-binding</keyword>
<dbReference type="PIRSF" id="PIRSF015582">
    <property type="entry name" value="Cit_lyase_B"/>
    <property type="match status" value="1"/>
</dbReference>
<evidence type="ECO:0000256" key="2">
    <source>
        <dbReference type="ARBA" id="ARBA00005568"/>
    </source>
</evidence>
<comment type="cofactor">
    <cofactor evidence="1">
        <name>Mg(2+)</name>
        <dbReference type="ChEBI" id="CHEBI:18420"/>
    </cofactor>
</comment>
<evidence type="ECO:0000259" key="7">
    <source>
        <dbReference type="Pfam" id="PF03328"/>
    </source>
</evidence>
<evidence type="ECO:0000313" key="9">
    <source>
        <dbReference type="Proteomes" id="UP000544872"/>
    </source>
</evidence>
<evidence type="ECO:0000256" key="3">
    <source>
        <dbReference type="ARBA" id="ARBA00022723"/>
    </source>
</evidence>
<dbReference type="AlphaFoldDB" id="A0A7W9ZE94"/>
<name>A0A7W9ZE94_NOVIT</name>
<evidence type="ECO:0000256" key="1">
    <source>
        <dbReference type="ARBA" id="ARBA00001946"/>
    </source>
</evidence>
<evidence type="ECO:0000256" key="5">
    <source>
        <dbReference type="PIRSR" id="PIRSR015582-1"/>
    </source>
</evidence>
<keyword evidence="8" id="KW-0456">Lyase</keyword>
<dbReference type="GO" id="GO:0006107">
    <property type="term" value="P:oxaloacetate metabolic process"/>
    <property type="evidence" value="ECO:0007669"/>
    <property type="project" value="TreeGrafter"/>
</dbReference>
<evidence type="ECO:0000256" key="6">
    <source>
        <dbReference type="PIRSR" id="PIRSR015582-2"/>
    </source>
</evidence>
<dbReference type="InterPro" id="IPR040442">
    <property type="entry name" value="Pyrv_kinase-like_dom_sf"/>
</dbReference>
<dbReference type="Proteomes" id="UP000544872">
    <property type="component" value="Unassembled WGS sequence"/>
</dbReference>
<evidence type="ECO:0000256" key="4">
    <source>
        <dbReference type="ARBA" id="ARBA00022842"/>
    </source>
</evidence>
<comment type="caution">
    <text evidence="8">The sequence shown here is derived from an EMBL/GenBank/DDBJ whole genome shotgun (WGS) entry which is preliminary data.</text>
</comment>
<organism evidence="8 9">
    <name type="scientific">Novispirillum itersonii</name>
    <name type="common">Aquaspirillum itersonii</name>
    <dbReference type="NCBI Taxonomy" id="189"/>
    <lineage>
        <taxon>Bacteria</taxon>
        <taxon>Pseudomonadati</taxon>
        <taxon>Pseudomonadota</taxon>
        <taxon>Alphaproteobacteria</taxon>
        <taxon>Rhodospirillales</taxon>
        <taxon>Novispirillaceae</taxon>
        <taxon>Novispirillum</taxon>
    </lineage>
</organism>
<dbReference type="SUPFAM" id="SSF51621">
    <property type="entry name" value="Phosphoenolpyruvate/pyruvate domain"/>
    <property type="match status" value="1"/>
</dbReference>
<dbReference type="Gene3D" id="3.20.20.60">
    <property type="entry name" value="Phosphoenolpyruvate-binding domains"/>
    <property type="match status" value="1"/>
</dbReference>
<dbReference type="PANTHER" id="PTHR32308:SF10">
    <property type="entry name" value="CITRATE LYASE SUBUNIT BETA"/>
    <property type="match status" value="1"/>
</dbReference>
<dbReference type="EMBL" id="JACIIX010000001">
    <property type="protein sequence ID" value="MBB6208679.1"/>
    <property type="molecule type" value="Genomic_DNA"/>
</dbReference>
<feature type="domain" description="HpcH/HpaI aldolase/citrate lyase" evidence="7">
    <location>
        <begin position="9"/>
        <end position="221"/>
    </location>
</feature>
<reference evidence="8 9" key="1">
    <citation type="submission" date="2020-08" db="EMBL/GenBank/DDBJ databases">
        <title>Genomic Encyclopedia of Type Strains, Phase IV (KMG-IV): sequencing the most valuable type-strain genomes for metagenomic binning, comparative biology and taxonomic classification.</title>
        <authorList>
            <person name="Goeker M."/>
        </authorList>
    </citation>
    <scope>NUCLEOTIDE SEQUENCE [LARGE SCALE GENOMIC DNA]</scope>
    <source>
        <strain evidence="8 9">DSM 11590</strain>
    </source>
</reference>
<dbReference type="InterPro" id="IPR011206">
    <property type="entry name" value="Citrate_lyase_beta/mcl1/mcl2"/>
</dbReference>
<feature type="binding site" evidence="5">
    <location>
        <position position="68"/>
    </location>
    <ligand>
        <name>substrate</name>
    </ligand>
</feature>
<dbReference type="EC" id="4.1.3.34" evidence="8"/>
<proteinExistence type="inferred from homology"/>
<comment type="similarity">
    <text evidence="2">Belongs to the HpcH/HpaI aldolase family.</text>
</comment>
<dbReference type="GO" id="GO:0000287">
    <property type="term" value="F:magnesium ion binding"/>
    <property type="evidence" value="ECO:0007669"/>
    <property type="project" value="TreeGrafter"/>
</dbReference>
<evidence type="ECO:0000313" key="8">
    <source>
        <dbReference type="EMBL" id="MBB6208679.1"/>
    </source>
</evidence>
<dbReference type="InterPro" id="IPR015813">
    <property type="entry name" value="Pyrv/PenolPyrv_kinase-like_dom"/>
</dbReference>
<dbReference type="GO" id="GO:0008816">
    <property type="term" value="F:citryl-CoA lyase activity"/>
    <property type="evidence" value="ECO:0007669"/>
    <property type="project" value="UniProtKB-EC"/>
</dbReference>
<sequence>MPTQSRPRRSMLYMPGSNTRALEKARGLAADALILDLEDAVAPDTKVEARANVCAFAATYGQREVLIRVNGLGTPWGHDDIAAAARSGAHGILIPKVESADMVRQVEAIMNASGAPADMAVWCMIETPLGVLHVEEIARATPRLGGFVMGTSDLAKDMRCLHTTLRLPFIAAFNLCVMAARAYGLAILDGVYLDLSDDEGFAAACQQGRELGFDGKTLIHPKTIGAANAAFGPTEKELDWARTIIAAHAAAEAEGKGVVVVDGKLIENLHVVTARQTVALAGQIAALEAAAA</sequence>
<feature type="binding site" evidence="6">
    <location>
        <position position="126"/>
    </location>
    <ligand>
        <name>Mg(2+)</name>
        <dbReference type="ChEBI" id="CHEBI:18420"/>
    </ligand>
</feature>